<feature type="non-terminal residue" evidence="6">
    <location>
        <position position="567"/>
    </location>
</feature>
<evidence type="ECO:0000313" key="6">
    <source>
        <dbReference type="RefSeq" id="XP_010789716.1"/>
    </source>
</evidence>
<dbReference type="Pfam" id="PF03160">
    <property type="entry name" value="Calx-beta"/>
    <property type="match status" value="4"/>
</dbReference>
<organism evidence="5 6">
    <name type="scientific">Notothenia coriiceps</name>
    <name type="common">black rockcod</name>
    <dbReference type="NCBI Taxonomy" id="8208"/>
    <lineage>
        <taxon>Eukaryota</taxon>
        <taxon>Metazoa</taxon>
        <taxon>Chordata</taxon>
        <taxon>Craniata</taxon>
        <taxon>Vertebrata</taxon>
        <taxon>Euteleostomi</taxon>
        <taxon>Actinopterygii</taxon>
        <taxon>Neopterygii</taxon>
        <taxon>Teleostei</taxon>
        <taxon>Neoteleostei</taxon>
        <taxon>Acanthomorphata</taxon>
        <taxon>Eupercaria</taxon>
        <taxon>Perciformes</taxon>
        <taxon>Notothenioidei</taxon>
        <taxon>Nototheniidae</taxon>
        <taxon>Notothenia</taxon>
    </lineage>
</organism>
<dbReference type="InterPro" id="IPR026919">
    <property type="entry name" value="ADGRV1"/>
</dbReference>
<protein>
    <submittedName>
        <fullName evidence="6">G-protein coupled receptor 98-like</fullName>
    </submittedName>
</protein>
<dbReference type="SMART" id="SM00237">
    <property type="entry name" value="Calx_beta"/>
    <property type="match status" value="3"/>
</dbReference>
<dbReference type="Gene3D" id="2.60.40.2030">
    <property type="match status" value="5"/>
</dbReference>
<keyword evidence="1" id="KW-0732">Signal</keyword>
<dbReference type="FunFam" id="2.60.40.2030:FF:000021">
    <property type="entry name" value="Adhesion G protein-coupled receptor V1"/>
    <property type="match status" value="1"/>
</dbReference>
<dbReference type="RefSeq" id="XP_010789716.1">
    <property type="nucleotide sequence ID" value="XM_010791414.1"/>
</dbReference>
<accession>A0A6I9PWU6</accession>
<dbReference type="GO" id="GO:0007601">
    <property type="term" value="P:visual perception"/>
    <property type="evidence" value="ECO:0007669"/>
    <property type="project" value="TreeGrafter"/>
</dbReference>
<name>A0A6I9PWU6_9TELE</name>
<dbReference type="InterPro" id="IPR003644">
    <property type="entry name" value="Calx_beta"/>
</dbReference>
<dbReference type="GO" id="GO:0004930">
    <property type="term" value="F:G protein-coupled receptor activity"/>
    <property type="evidence" value="ECO:0007669"/>
    <property type="project" value="InterPro"/>
</dbReference>
<gene>
    <name evidence="6" type="primary">LOC104962906</name>
</gene>
<sequence>MKVNVTVSRSAGSEGSVWVSYQTSGGTAVSGEDFAPASGRLLFSPGQTSEQLTLHIQDDDLPEESEMFLLNITDVELLNVSGVDYSVREGGLQLDQPPDIGNISSLSVVILKNDNAEGILEFRQDYLNITVEEDVGSVLIPVVRRAGSYGLVSAQFTSRGLSATPDLDFILNNDSVTFLNGQNISFINVTIIDDLDSESAEVFEVLLVGATGGAVLGSQQVARVTISKSDSPSGVVRFLNESLITVANPNSTRKLSLVLERAGGLVGNATVAWIIRGPNSRELLPPLNTDIREPVSGSFFFSDGEEGVQTIELRILPHGEVEVEETFVIELSVLSGELEVDPQAGSITLKIEKFGDPNGIVQFTEDALRERVYNESTEAEGPFNVSLLVTRREGVMGNITVHWQIQSDSDTAGDFLASSGSVMIPEGQREAEVVLSLMPDTVPELEELYTVQLTAVEGGATLEANPNLTRTRIRVRANDEPYGVFALNPEEMSIMVSVSDSEVSRALVLNVTRHQGLFGNSSVGYRVSGGVNAVMDIQEILGGQAEGRLLFREGQSFSTITLPISNQ</sequence>
<evidence type="ECO:0000313" key="5">
    <source>
        <dbReference type="Proteomes" id="UP000504611"/>
    </source>
</evidence>
<dbReference type="GO" id="GO:0007605">
    <property type="term" value="P:sensory perception of sound"/>
    <property type="evidence" value="ECO:0007669"/>
    <property type="project" value="TreeGrafter"/>
</dbReference>
<evidence type="ECO:0000256" key="2">
    <source>
        <dbReference type="ARBA" id="ARBA00022737"/>
    </source>
</evidence>
<dbReference type="GO" id="GO:0032420">
    <property type="term" value="C:stereocilium"/>
    <property type="evidence" value="ECO:0007669"/>
    <property type="project" value="TreeGrafter"/>
</dbReference>
<feature type="domain" description="Calx-beta" evidence="4">
    <location>
        <begin position="349"/>
        <end position="454"/>
    </location>
</feature>
<dbReference type="GO" id="GO:0016020">
    <property type="term" value="C:membrane"/>
    <property type="evidence" value="ECO:0007669"/>
    <property type="project" value="InterPro"/>
</dbReference>
<keyword evidence="2" id="KW-0677">Repeat</keyword>
<dbReference type="AlphaFoldDB" id="A0A6I9PWU6"/>
<evidence type="ECO:0000256" key="1">
    <source>
        <dbReference type="ARBA" id="ARBA00022729"/>
    </source>
</evidence>
<reference evidence="6" key="1">
    <citation type="submission" date="2025-08" db="UniProtKB">
        <authorList>
            <consortium name="RefSeq"/>
        </authorList>
    </citation>
    <scope>IDENTIFICATION</scope>
    <source>
        <tissue evidence="6">Muscle</tissue>
    </source>
</reference>
<keyword evidence="5" id="KW-1185">Reference proteome</keyword>
<keyword evidence="3" id="KW-0106">Calcium</keyword>
<evidence type="ECO:0000256" key="3">
    <source>
        <dbReference type="ARBA" id="ARBA00022837"/>
    </source>
</evidence>
<feature type="domain" description="Calx-beta" evidence="4">
    <location>
        <begin position="106"/>
        <end position="208"/>
    </location>
</feature>
<dbReference type="SUPFAM" id="SSF141072">
    <property type="entry name" value="CalX-like"/>
    <property type="match status" value="4"/>
</dbReference>
<dbReference type="Proteomes" id="UP000504611">
    <property type="component" value="Unplaced"/>
</dbReference>
<dbReference type="GeneID" id="104962906"/>
<dbReference type="GO" id="GO:0005737">
    <property type="term" value="C:cytoplasm"/>
    <property type="evidence" value="ECO:0007669"/>
    <property type="project" value="TreeGrafter"/>
</dbReference>
<dbReference type="KEGG" id="ncc:104962906"/>
<dbReference type="InterPro" id="IPR038081">
    <property type="entry name" value="CalX-like_sf"/>
</dbReference>
<dbReference type="PANTHER" id="PTHR46682:SF1">
    <property type="entry name" value="ADHESION G-PROTEIN COUPLED RECEPTOR V1"/>
    <property type="match status" value="1"/>
</dbReference>
<dbReference type="FunFam" id="2.60.40.2030:FF:000007">
    <property type="entry name" value="Adhesion G-protein coupled receptor V1"/>
    <property type="match status" value="1"/>
</dbReference>
<dbReference type="GO" id="GO:0071277">
    <property type="term" value="P:cellular response to calcium ion"/>
    <property type="evidence" value="ECO:0007669"/>
    <property type="project" value="TreeGrafter"/>
</dbReference>
<dbReference type="GO" id="GO:0001965">
    <property type="term" value="F:G-protein alpha-subunit binding"/>
    <property type="evidence" value="ECO:0007669"/>
    <property type="project" value="TreeGrafter"/>
</dbReference>
<proteinExistence type="predicted"/>
<dbReference type="OrthoDB" id="2324346at2759"/>
<evidence type="ECO:0000259" key="4">
    <source>
        <dbReference type="SMART" id="SM00237"/>
    </source>
</evidence>
<dbReference type="PANTHER" id="PTHR46682">
    <property type="entry name" value="ADHESION G-PROTEIN COUPLED RECEPTOR V1"/>
    <property type="match status" value="1"/>
</dbReference>
<dbReference type="GO" id="GO:0010855">
    <property type="term" value="F:adenylate cyclase inhibitor activity"/>
    <property type="evidence" value="ECO:0007669"/>
    <property type="project" value="TreeGrafter"/>
</dbReference>
<feature type="domain" description="Calx-beta" evidence="4">
    <location>
        <begin position="3"/>
        <end position="73"/>
    </location>
</feature>